<evidence type="ECO:0000313" key="10">
    <source>
        <dbReference type="Proteomes" id="UP000887566"/>
    </source>
</evidence>
<evidence type="ECO:0000256" key="1">
    <source>
        <dbReference type="ARBA" id="ARBA00004251"/>
    </source>
</evidence>
<evidence type="ECO:0000256" key="9">
    <source>
        <dbReference type="ARBA" id="ARBA00023136"/>
    </source>
</evidence>
<keyword evidence="8" id="KW-1133">Transmembrane helix</keyword>
<keyword evidence="3" id="KW-0813">Transport</keyword>
<evidence type="ECO:0000256" key="4">
    <source>
        <dbReference type="ARBA" id="ARBA00022475"/>
    </source>
</evidence>
<sequence length="152" mass="17085">MDNNNNWESLILPCVSDAVLFDDELSPVVTMLGNDMEFGAMVLPLHGSILFGDNVLIGVRSDGQCTETPAGKEQYFQPEMKEKFYHDGRNWMRLGDSVLQTPLLHVEQVPSDIDTALFFEQASYRVQIDSPVRVGQLNFSGTVRFWSSSHSL</sequence>
<protein>
    <recommendedName>
        <fullName evidence="2">Protein amnionless</fullName>
    </recommendedName>
</protein>
<accession>A0A914XQE8</accession>
<dbReference type="AlphaFoldDB" id="A0A914XQE8"/>
<dbReference type="GO" id="GO:0030139">
    <property type="term" value="C:endocytic vesicle"/>
    <property type="evidence" value="ECO:0007669"/>
    <property type="project" value="TreeGrafter"/>
</dbReference>
<dbReference type="Proteomes" id="UP000887566">
    <property type="component" value="Unplaced"/>
</dbReference>
<evidence type="ECO:0000256" key="5">
    <source>
        <dbReference type="ARBA" id="ARBA00022692"/>
    </source>
</evidence>
<keyword evidence="4" id="KW-1003">Cell membrane</keyword>
<evidence type="ECO:0000256" key="7">
    <source>
        <dbReference type="ARBA" id="ARBA00022927"/>
    </source>
</evidence>
<keyword evidence="6" id="KW-0732">Signal</keyword>
<dbReference type="WBParaSite" id="PSAMB.scaffold9721size4688.g32686.t1">
    <property type="protein sequence ID" value="PSAMB.scaffold9721size4688.g32686.t1"/>
    <property type="gene ID" value="PSAMB.scaffold9721size4688.g32686"/>
</dbReference>
<dbReference type="Pfam" id="PF14828">
    <property type="entry name" value="Amnionless"/>
    <property type="match status" value="1"/>
</dbReference>
<name>A0A914XQE8_9BILA</name>
<evidence type="ECO:0000256" key="8">
    <source>
        <dbReference type="ARBA" id="ARBA00022989"/>
    </source>
</evidence>
<keyword evidence="10" id="KW-1185">Reference proteome</keyword>
<evidence type="ECO:0000256" key="6">
    <source>
        <dbReference type="ARBA" id="ARBA00022729"/>
    </source>
</evidence>
<dbReference type="InterPro" id="IPR026112">
    <property type="entry name" value="AMN"/>
</dbReference>
<keyword evidence="7" id="KW-0653">Protein transport</keyword>
<keyword evidence="5" id="KW-0812">Transmembrane</keyword>
<dbReference type="GO" id="GO:0015031">
    <property type="term" value="P:protein transport"/>
    <property type="evidence" value="ECO:0007669"/>
    <property type="project" value="UniProtKB-KW"/>
</dbReference>
<reference evidence="11" key="1">
    <citation type="submission" date="2022-11" db="UniProtKB">
        <authorList>
            <consortium name="WormBaseParasite"/>
        </authorList>
    </citation>
    <scope>IDENTIFICATION</scope>
</reference>
<dbReference type="GO" id="GO:0006898">
    <property type="term" value="P:receptor-mediated endocytosis"/>
    <property type="evidence" value="ECO:0007669"/>
    <property type="project" value="TreeGrafter"/>
</dbReference>
<dbReference type="PANTHER" id="PTHR14995:SF2">
    <property type="entry name" value="PROTEIN AMNIONLESS"/>
    <property type="match status" value="1"/>
</dbReference>
<dbReference type="GO" id="GO:0016324">
    <property type="term" value="C:apical plasma membrane"/>
    <property type="evidence" value="ECO:0007669"/>
    <property type="project" value="TreeGrafter"/>
</dbReference>
<keyword evidence="9" id="KW-0472">Membrane</keyword>
<evidence type="ECO:0000256" key="3">
    <source>
        <dbReference type="ARBA" id="ARBA00022448"/>
    </source>
</evidence>
<evidence type="ECO:0000313" key="11">
    <source>
        <dbReference type="WBParaSite" id="PSAMB.scaffold9721size4688.g32686.t1"/>
    </source>
</evidence>
<comment type="subcellular location">
    <subcellularLocation>
        <location evidence="1">Cell membrane</location>
        <topology evidence="1">Single-pass type I membrane protein</topology>
    </subcellularLocation>
</comment>
<organism evidence="10 11">
    <name type="scientific">Plectus sambesii</name>
    <dbReference type="NCBI Taxonomy" id="2011161"/>
    <lineage>
        <taxon>Eukaryota</taxon>
        <taxon>Metazoa</taxon>
        <taxon>Ecdysozoa</taxon>
        <taxon>Nematoda</taxon>
        <taxon>Chromadorea</taxon>
        <taxon>Plectida</taxon>
        <taxon>Plectina</taxon>
        <taxon>Plectoidea</taxon>
        <taxon>Plectidae</taxon>
        <taxon>Plectus</taxon>
    </lineage>
</organism>
<dbReference type="PANTHER" id="PTHR14995">
    <property type="entry name" value="AMNIONLESS"/>
    <property type="match status" value="1"/>
</dbReference>
<evidence type="ECO:0000256" key="2">
    <source>
        <dbReference type="ARBA" id="ARBA00021200"/>
    </source>
</evidence>
<proteinExistence type="predicted"/>